<dbReference type="AlphaFoldDB" id="A0A0S3RDP0"/>
<evidence type="ECO:0000313" key="1">
    <source>
        <dbReference type="EMBL" id="BAT78622.1"/>
    </source>
</evidence>
<evidence type="ECO:0000313" key="2">
    <source>
        <dbReference type="Proteomes" id="UP000291084"/>
    </source>
</evidence>
<protein>
    <submittedName>
        <fullName evidence="1">Uncharacterized protein</fullName>
    </submittedName>
</protein>
<reference evidence="1 2" key="1">
    <citation type="journal article" date="2015" name="Sci. Rep.">
        <title>The power of single molecule real-time sequencing technology in the de novo assembly of a eukaryotic genome.</title>
        <authorList>
            <person name="Sakai H."/>
            <person name="Naito K."/>
            <person name="Ogiso-Tanaka E."/>
            <person name="Takahashi Y."/>
            <person name="Iseki K."/>
            <person name="Muto C."/>
            <person name="Satou K."/>
            <person name="Teruya K."/>
            <person name="Shiroma A."/>
            <person name="Shimoji M."/>
            <person name="Hirano T."/>
            <person name="Itoh T."/>
            <person name="Kaga A."/>
            <person name="Tomooka N."/>
        </authorList>
    </citation>
    <scope>NUCLEOTIDE SEQUENCE [LARGE SCALE GENOMIC DNA]</scope>
    <source>
        <strain evidence="2">cv. Shumari</strain>
    </source>
</reference>
<gene>
    <name evidence="1" type="primary">Vigan.02G132300</name>
    <name evidence="1" type="ORF">VIGAN_02132300</name>
</gene>
<proteinExistence type="predicted"/>
<dbReference type="EMBL" id="AP015035">
    <property type="protein sequence ID" value="BAT78622.1"/>
    <property type="molecule type" value="Genomic_DNA"/>
</dbReference>
<name>A0A0S3RDP0_PHAAN</name>
<dbReference type="Proteomes" id="UP000291084">
    <property type="component" value="Chromosome 2"/>
</dbReference>
<keyword evidence="2" id="KW-1185">Reference proteome</keyword>
<accession>A0A0S3RDP0</accession>
<sequence length="105" mass="11572">MKKDVAMVVLGRTSIRQSLICVGNAVWFCRSIPHHHVSVNHGMSHFVKIRSKMTFPFFLQIMELRINAFGDIVLMGVQEGKSEVQEGKPIGVFGGCFASLLGLGP</sequence>
<organism evidence="1 2">
    <name type="scientific">Vigna angularis var. angularis</name>
    <dbReference type="NCBI Taxonomy" id="157739"/>
    <lineage>
        <taxon>Eukaryota</taxon>
        <taxon>Viridiplantae</taxon>
        <taxon>Streptophyta</taxon>
        <taxon>Embryophyta</taxon>
        <taxon>Tracheophyta</taxon>
        <taxon>Spermatophyta</taxon>
        <taxon>Magnoliopsida</taxon>
        <taxon>eudicotyledons</taxon>
        <taxon>Gunneridae</taxon>
        <taxon>Pentapetalae</taxon>
        <taxon>rosids</taxon>
        <taxon>fabids</taxon>
        <taxon>Fabales</taxon>
        <taxon>Fabaceae</taxon>
        <taxon>Papilionoideae</taxon>
        <taxon>50 kb inversion clade</taxon>
        <taxon>NPAAA clade</taxon>
        <taxon>indigoferoid/millettioid clade</taxon>
        <taxon>Phaseoleae</taxon>
        <taxon>Vigna</taxon>
    </lineage>
</organism>